<feature type="transmembrane region" description="Helical" evidence="6">
    <location>
        <begin position="346"/>
        <end position="365"/>
    </location>
</feature>
<comment type="caution">
    <text evidence="7">The sequence shown here is derived from an EMBL/GenBank/DDBJ whole genome shotgun (WGS) entry which is preliminary data.</text>
</comment>
<keyword evidence="2 6" id="KW-0812">Transmembrane</keyword>
<evidence type="ECO:0000256" key="2">
    <source>
        <dbReference type="ARBA" id="ARBA00022692"/>
    </source>
</evidence>
<feature type="transmembrane region" description="Helical" evidence="6">
    <location>
        <begin position="12"/>
        <end position="34"/>
    </location>
</feature>
<dbReference type="EMBL" id="BLLK01000022">
    <property type="protein sequence ID" value="GFH47063.1"/>
    <property type="molecule type" value="Genomic_DNA"/>
</dbReference>
<feature type="transmembrane region" description="Helical" evidence="6">
    <location>
        <begin position="320"/>
        <end position="340"/>
    </location>
</feature>
<name>A0AAD3CJI5_9STRA</name>
<dbReference type="PANTHER" id="PTHR23112:SF0">
    <property type="entry name" value="TRANSMEMBRANE PROTEIN 116"/>
    <property type="match status" value="1"/>
</dbReference>
<dbReference type="Gene3D" id="1.20.1070.10">
    <property type="entry name" value="Rhodopsin 7-helix transmembrane proteins"/>
    <property type="match status" value="1"/>
</dbReference>
<feature type="transmembrane region" description="Helical" evidence="6">
    <location>
        <begin position="129"/>
        <end position="147"/>
    </location>
</feature>
<dbReference type="PANTHER" id="PTHR23112">
    <property type="entry name" value="G PROTEIN-COUPLED RECEPTOR 157-RELATED"/>
    <property type="match status" value="1"/>
</dbReference>
<accession>A0AAD3CJI5</accession>
<keyword evidence="4 6" id="KW-0472">Membrane</keyword>
<feature type="transmembrane region" description="Helical" evidence="6">
    <location>
        <begin position="187"/>
        <end position="215"/>
    </location>
</feature>
<dbReference type="SUPFAM" id="SSF81321">
    <property type="entry name" value="Family A G protein-coupled receptor-like"/>
    <property type="match status" value="1"/>
</dbReference>
<evidence type="ECO:0000256" key="5">
    <source>
        <dbReference type="SAM" id="MobiDB-lite"/>
    </source>
</evidence>
<comment type="subcellular location">
    <subcellularLocation>
        <location evidence="1">Membrane</location>
        <topology evidence="1">Multi-pass membrane protein</topology>
    </subcellularLocation>
</comment>
<protein>
    <recommendedName>
        <fullName evidence="9">G-protein coupled receptors family 1 profile domain-containing protein</fullName>
    </recommendedName>
</protein>
<organism evidence="7 8">
    <name type="scientific">Chaetoceros tenuissimus</name>
    <dbReference type="NCBI Taxonomy" id="426638"/>
    <lineage>
        <taxon>Eukaryota</taxon>
        <taxon>Sar</taxon>
        <taxon>Stramenopiles</taxon>
        <taxon>Ochrophyta</taxon>
        <taxon>Bacillariophyta</taxon>
        <taxon>Coscinodiscophyceae</taxon>
        <taxon>Chaetocerotophycidae</taxon>
        <taxon>Chaetocerotales</taxon>
        <taxon>Chaetocerotaceae</taxon>
        <taxon>Chaetoceros</taxon>
    </lineage>
</organism>
<evidence type="ECO:0008006" key="9">
    <source>
        <dbReference type="Google" id="ProtNLM"/>
    </source>
</evidence>
<feature type="transmembrane region" description="Helical" evidence="6">
    <location>
        <begin position="46"/>
        <end position="67"/>
    </location>
</feature>
<evidence type="ECO:0000256" key="6">
    <source>
        <dbReference type="SAM" id="Phobius"/>
    </source>
</evidence>
<gene>
    <name evidence="7" type="ORF">CTEN210_03538</name>
</gene>
<evidence type="ECO:0000256" key="3">
    <source>
        <dbReference type="ARBA" id="ARBA00022989"/>
    </source>
</evidence>
<dbReference type="GO" id="GO:0007189">
    <property type="term" value="P:adenylate cyclase-activating G protein-coupled receptor signaling pathway"/>
    <property type="evidence" value="ECO:0007669"/>
    <property type="project" value="TreeGrafter"/>
</dbReference>
<feature type="compositionally biased region" description="Basic and acidic residues" evidence="5">
    <location>
        <begin position="234"/>
        <end position="246"/>
    </location>
</feature>
<dbReference type="GO" id="GO:0005886">
    <property type="term" value="C:plasma membrane"/>
    <property type="evidence" value="ECO:0007669"/>
    <property type="project" value="TreeGrafter"/>
</dbReference>
<dbReference type="AlphaFoldDB" id="A0AAD3CJI5"/>
<feature type="region of interest" description="Disordered" evidence="5">
    <location>
        <begin position="226"/>
        <end position="248"/>
    </location>
</feature>
<sequence>MVFSASMKGAVITRSITGGISTVSSSLLLFFILSSPTGLKSLYSRIIFGLSLADVLQSLGMLLGLFAAPDAPFHIYGRGNVQSCEAIGFFTIIGFLAVPWYTLHLTYYFLKRVKYKVKPGEFANGQEKWLHILIWTYAFAVAIYALAKGQINASKGGSMCVVADRPAGCEKTPDQECVRGEGANTTILFTGIATLVTVFIALFLVLGGFTLHVYFSEKQLQPSKRKLTSLRRNNNHDEVEEKEKSNEGLQEVLSPLCQDNDPETIASSVERSLRDNHDKEGFEHNDCSNDEEEEINVLSKYEQQALDLVLTKAAVVQSSLYIFAFMFVYSGPIITLILGYTQSQVVFWFVSVSYPLGGMFNMIIYTRPKVQAVKKSIPRMPRIVCFILVLLSGGETPNLIDLMASPAERLPSRPPTNMNSRLARAFGFSAEYDLDAEIDSAMRDIAIDYASREDNESSTATWFRELFGS</sequence>
<evidence type="ECO:0000313" key="8">
    <source>
        <dbReference type="Proteomes" id="UP001054902"/>
    </source>
</evidence>
<reference evidence="7 8" key="1">
    <citation type="journal article" date="2021" name="Sci. Rep.">
        <title>The genome of the diatom Chaetoceros tenuissimus carries an ancient integrated fragment of an extant virus.</title>
        <authorList>
            <person name="Hongo Y."/>
            <person name="Kimura K."/>
            <person name="Takaki Y."/>
            <person name="Yoshida Y."/>
            <person name="Baba S."/>
            <person name="Kobayashi G."/>
            <person name="Nagasaki K."/>
            <person name="Hano T."/>
            <person name="Tomaru Y."/>
        </authorList>
    </citation>
    <scope>NUCLEOTIDE SEQUENCE [LARGE SCALE GENOMIC DNA]</scope>
    <source>
        <strain evidence="7 8">NIES-3715</strain>
    </source>
</reference>
<keyword evidence="8" id="KW-1185">Reference proteome</keyword>
<evidence type="ECO:0000256" key="4">
    <source>
        <dbReference type="ARBA" id="ARBA00023136"/>
    </source>
</evidence>
<keyword evidence="3 6" id="KW-1133">Transmembrane helix</keyword>
<evidence type="ECO:0000256" key="1">
    <source>
        <dbReference type="ARBA" id="ARBA00004141"/>
    </source>
</evidence>
<dbReference type="Proteomes" id="UP001054902">
    <property type="component" value="Unassembled WGS sequence"/>
</dbReference>
<evidence type="ECO:0000313" key="7">
    <source>
        <dbReference type="EMBL" id="GFH47063.1"/>
    </source>
</evidence>
<dbReference type="GO" id="GO:0004930">
    <property type="term" value="F:G protein-coupled receptor activity"/>
    <property type="evidence" value="ECO:0007669"/>
    <property type="project" value="TreeGrafter"/>
</dbReference>
<proteinExistence type="predicted"/>
<feature type="transmembrane region" description="Helical" evidence="6">
    <location>
        <begin position="87"/>
        <end position="109"/>
    </location>
</feature>